<comment type="caution">
    <text evidence="5">The sequence shown here is derived from an EMBL/GenBank/DDBJ whole genome shotgun (WGS) entry which is preliminary data.</text>
</comment>
<keyword evidence="6" id="KW-1185">Reference proteome</keyword>
<keyword evidence="1" id="KW-0285">Flavoprotein</keyword>
<dbReference type="Proteomes" id="UP001445335">
    <property type="component" value="Unassembled WGS sequence"/>
</dbReference>
<dbReference type="AlphaFoldDB" id="A0AAW1SLA9"/>
<accession>A0AAW1SLA9</accession>
<evidence type="ECO:0000256" key="1">
    <source>
        <dbReference type="ARBA" id="ARBA00022630"/>
    </source>
</evidence>
<reference evidence="5 6" key="1">
    <citation type="journal article" date="2024" name="Nat. Commun.">
        <title>Phylogenomics reveals the evolutionary origins of lichenization in chlorophyte algae.</title>
        <authorList>
            <person name="Puginier C."/>
            <person name="Libourel C."/>
            <person name="Otte J."/>
            <person name="Skaloud P."/>
            <person name="Haon M."/>
            <person name="Grisel S."/>
            <person name="Petersen M."/>
            <person name="Berrin J.G."/>
            <person name="Delaux P.M."/>
            <person name="Dal Grande F."/>
            <person name="Keller J."/>
        </authorList>
    </citation>
    <scope>NUCLEOTIDE SEQUENCE [LARGE SCALE GENOMIC DNA]</scope>
    <source>
        <strain evidence="5 6">SAG 245.80</strain>
    </source>
</reference>
<evidence type="ECO:0000313" key="6">
    <source>
        <dbReference type="Proteomes" id="UP001445335"/>
    </source>
</evidence>
<dbReference type="InterPro" id="IPR050641">
    <property type="entry name" value="RIFMO-like"/>
</dbReference>
<proteinExistence type="predicted"/>
<dbReference type="InterPro" id="IPR002938">
    <property type="entry name" value="FAD-bd"/>
</dbReference>
<feature type="region of interest" description="Disordered" evidence="3">
    <location>
        <begin position="492"/>
        <end position="511"/>
    </location>
</feature>
<dbReference type="PANTHER" id="PTHR43004">
    <property type="entry name" value="TRK SYSTEM POTASSIUM UPTAKE PROTEIN"/>
    <property type="match status" value="1"/>
</dbReference>
<organism evidence="5 6">
    <name type="scientific">Elliptochloris bilobata</name>
    <dbReference type="NCBI Taxonomy" id="381761"/>
    <lineage>
        <taxon>Eukaryota</taxon>
        <taxon>Viridiplantae</taxon>
        <taxon>Chlorophyta</taxon>
        <taxon>core chlorophytes</taxon>
        <taxon>Trebouxiophyceae</taxon>
        <taxon>Trebouxiophyceae incertae sedis</taxon>
        <taxon>Elliptochloris clade</taxon>
        <taxon>Elliptochloris</taxon>
    </lineage>
</organism>
<dbReference type="Gene3D" id="3.40.30.120">
    <property type="match status" value="1"/>
</dbReference>
<dbReference type="GO" id="GO:0016709">
    <property type="term" value="F:oxidoreductase activity, acting on paired donors, with incorporation or reduction of molecular oxygen, NAD(P)H as one donor, and incorporation of one atom of oxygen"/>
    <property type="evidence" value="ECO:0007669"/>
    <property type="project" value="UniProtKB-ARBA"/>
</dbReference>
<evidence type="ECO:0000256" key="3">
    <source>
        <dbReference type="SAM" id="MobiDB-lite"/>
    </source>
</evidence>
<evidence type="ECO:0000259" key="4">
    <source>
        <dbReference type="Pfam" id="PF01494"/>
    </source>
</evidence>
<dbReference type="GO" id="GO:0005739">
    <property type="term" value="C:mitochondrion"/>
    <property type="evidence" value="ECO:0007669"/>
    <property type="project" value="TreeGrafter"/>
</dbReference>
<sequence>MGVRSLLLERASALTQHPQAHFINNRTMEVFRQLRWGEGAHPSARLGSAHGAQAAWPGPGLGSGLGCGSLADAVAAASPPLEQWRRFVYCESALGRVLGETDHFEGQDAPRVPDRSPVGVAHLPQSRLLPMLLDLATAPGVPGRVRFGHAVTDLRHTPSGVVATLETHAQGSAQEVACEFLVAADGSRSALRRALGVPLDGEPALQHLLNIHFCAPALGAALLDDTQTLDSNLSSEVRSRAAMLYFVFNADVVAVLVAHDLRAGEFVAQVPIFPPLQSAADFDEAACLALVRAAVGDRAADMRIAGVRTWTMSAQVAERFQDGRVFLAGDAAHHFPPAGGFGMNTGIQDAHNLAWKLAAVLQGAAGPELLRSYGAERRPIALANTALSVANWRAAMRIPQALGLDPAAAKLLSDAAASRVFGLLPGRVAKGLLSAGLALGRAAAVARVPLAAPRLRAILASGAALRLQFPAEDLGFVYSGAGAAVAPDGDAGAGLERASAPDAAGRDSGEVQGGAPYVPSTAPGARLPHCELRLCVHGGTDTGNGWRKVSTLDLVPADAPHLLLLVGGGAAARADERAAAALLAQQDSASGSLGAGAALRSVAVDASGRWAALREVSEGGAILVRPDGHVAWRHSNTSVQAHGSKMIQHRPGQEARRARALRQQACYACRTTAMARGRMHWLLSVV</sequence>
<dbReference type="Gene3D" id="3.30.9.10">
    <property type="entry name" value="D-Amino Acid Oxidase, subunit A, domain 2"/>
    <property type="match status" value="1"/>
</dbReference>
<dbReference type="PRINTS" id="PR00420">
    <property type="entry name" value="RNGMNOXGNASE"/>
</dbReference>
<evidence type="ECO:0000313" key="5">
    <source>
        <dbReference type="EMBL" id="KAK9846335.1"/>
    </source>
</evidence>
<evidence type="ECO:0000256" key="2">
    <source>
        <dbReference type="ARBA" id="ARBA00022827"/>
    </source>
</evidence>
<protein>
    <recommendedName>
        <fullName evidence="4">FAD-binding domain-containing protein</fullName>
    </recommendedName>
</protein>
<dbReference type="PANTHER" id="PTHR43004:SF6">
    <property type="entry name" value="FAD_NAD(P)-BINDING OXIDOREDUCTASE FAMILY PROTEIN"/>
    <property type="match status" value="1"/>
</dbReference>
<keyword evidence="2" id="KW-0274">FAD</keyword>
<dbReference type="InterPro" id="IPR036188">
    <property type="entry name" value="FAD/NAD-bd_sf"/>
</dbReference>
<dbReference type="GO" id="GO:0071949">
    <property type="term" value="F:FAD binding"/>
    <property type="evidence" value="ECO:0007669"/>
    <property type="project" value="InterPro"/>
</dbReference>
<feature type="domain" description="FAD-binding" evidence="4">
    <location>
        <begin position="2"/>
        <end position="385"/>
    </location>
</feature>
<dbReference type="GO" id="GO:0006744">
    <property type="term" value="P:ubiquinone biosynthetic process"/>
    <property type="evidence" value="ECO:0007669"/>
    <property type="project" value="TreeGrafter"/>
</dbReference>
<name>A0AAW1SLA9_9CHLO</name>
<gene>
    <name evidence="5" type="ORF">WJX81_001811</name>
</gene>
<dbReference type="EMBL" id="JALJOU010000001">
    <property type="protein sequence ID" value="KAK9846335.1"/>
    <property type="molecule type" value="Genomic_DNA"/>
</dbReference>
<dbReference type="SUPFAM" id="SSF51905">
    <property type="entry name" value="FAD/NAD(P)-binding domain"/>
    <property type="match status" value="1"/>
</dbReference>
<dbReference type="Gene3D" id="3.50.50.60">
    <property type="entry name" value="FAD/NAD(P)-binding domain"/>
    <property type="match status" value="1"/>
</dbReference>
<dbReference type="Pfam" id="PF01494">
    <property type="entry name" value="FAD_binding_3"/>
    <property type="match status" value="1"/>
</dbReference>
<dbReference type="Pfam" id="PF21274">
    <property type="entry name" value="Rng_hyd_C"/>
    <property type="match status" value="1"/>
</dbReference>